<dbReference type="OrthoDB" id="9774430at2"/>
<organism evidence="2 3">
    <name type="scientific">Salipiger profundus</name>
    <dbReference type="NCBI Taxonomy" id="1229727"/>
    <lineage>
        <taxon>Bacteria</taxon>
        <taxon>Pseudomonadati</taxon>
        <taxon>Pseudomonadota</taxon>
        <taxon>Alphaproteobacteria</taxon>
        <taxon>Rhodobacterales</taxon>
        <taxon>Roseobacteraceae</taxon>
        <taxon>Salipiger</taxon>
    </lineage>
</organism>
<dbReference type="Gene3D" id="3.40.225.10">
    <property type="entry name" value="Class II aldolase/adducin N-terminal domain"/>
    <property type="match status" value="1"/>
</dbReference>
<sequence>MSDVEMKASADELLADRVESSRALGGNPEFCMHGGGNTSVKVERAGKRVMHVKGSGWDLATIEAEGLPGLWLDPLYTVQDGTRLSDTEMVRFLRSHLLDDGAPNPSVETLLHAYLPARFVDHGHASAVLAIADQPEARQREIVADLFGDGIAFLPYVFPGFDLSIEGARLAAAHPGATGMWLAHHGLFTWGETADESLDRFGRAVRACEDFLAKADAALVPPTERQGNPALDAVADRLVACLAGQGPFAGGVHVDARGAGPLPELSAREGMADAVSRGTITPDHVIRIKPWPLVVAPDAPKAALFESLDRFASRYRAYFDENAPRAPEPLTMLDVLPRVAFVPGAGIIGLGRTPKEAAIHADLAEQNLRVVASAEAFGTYTPIPRHEQFLIEYWELEQAKLRGS</sequence>
<proteinExistence type="predicted"/>
<evidence type="ECO:0000313" key="3">
    <source>
        <dbReference type="Proteomes" id="UP000186559"/>
    </source>
</evidence>
<gene>
    <name evidence="2" type="ORF">Ga0080559_TMP2887</name>
</gene>
<dbReference type="KEGG" id="tpro:Ga0080559_TMP2887"/>
<keyword evidence="3" id="KW-1185">Reference proteome</keyword>
<dbReference type="InterPro" id="IPR036409">
    <property type="entry name" value="Aldolase_II/adducin_N_sf"/>
</dbReference>
<dbReference type="EMBL" id="CP014796">
    <property type="protein sequence ID" value="APX23683.1"/>
    <property type="molecule type" value="Genomic_DNA"/>
</dbReference>
<evidence type="ECO:0000313" key="2">
    <source>
        <dbReference type="EMBL" id="APX23683.1"/>
    </source>
</evidence>
<dbReference type="AlphaFoldDB" id="A0A1U7D6D2"/>
<reference evidence="2 3" key="1">
    <citation type="submission" date="2016-03" db="EMBL/GenBank/DDBJ databases">
        <title>Deep-sea bacteria in the southern Pacific.</title>
        <authorList>
            <person name="Tang K."/>
        </authorList>
    </citation>
    <scope>NUCLEOTIDE SEQUENCE [LARGE SCALE GENOMIC DNA]</scope>
    <source>
        <strain evidence="2 3">JLT2016</strain>
    </source>
</reference>
<name>A0A1U7D6D2_9RHOB</name>
<evidence type="ECO:0000259" key="1">
    <source>
        <dbReference type="SMART" id="SM01007"/>
    </source>
</evidence>
<dbReference type="STRING" id="1229727.Ga0080559_TMP2887"/>
<dbReference type="Proteomes" id="UP000186559">
    <property type="component" value="Chromosome"/>
</dbReference>
<dbReference type="Pfam" id="PF00596">
    <property type="entry name" value="Aldolase_II"/>
    <property type="match status" value="1"/>
</dbReference>
<dbReference type="InterPro" id="IPR001303">
    <property type="entry name" value="Aldolase_II/adducin_N"/>
</dbReference>
<feature type="domain" description="Class II aldolase/adducin N-terminal" evidence="1">
    <location>
        <begin position="16"/>
        <end position="212"/>
    </location>
</feature>
<dbReference type="RefSeq" id="WP_076623651.1">
    <property type="nucleotide sequence ID" value="NZ_BMEW01000007.1"/>
</dbReference>
<dbReference type="SUPFAM" id="SSF53639">
    <property type="entry name" value="AraD/HMP-PK domain-like"/>
    <property type="match status" value="1"/>
</dbReference>
<dbReference type="SMART" id="SM01007">
    <property type="entry name" value="Aldolase_II"/>
    <property type="match status" value="1"/>
</dbReference>
<accession>A0A1U7D6D2</accession>
<protein>
    <recommendedName>
        <fullName evidence="1">Class II aldolase/adducin N-terminal domain-containing protein</fullName>
    </recommendedName>
</protein>